<gene>
    <name evidence="2" type="ORF">M5K25_024522</name>
</gene>
<comment type="caution">
    <text evidence="2">The sequence shown here is derived from an EMBL/GenBank/DDBJ whole genome shotgun (WGS) entry which is preliminary data.</text>
</comment>
<reference evidence="2 3" key="1">
    <citation type="journal article" date="2024" name="Plant Biotechnol. J.">
        <title>Dendrobium thyrsiflorum genome and its molecular insights into genes involved in important horticultural traits.</title>
        <authorList>
            <person name="Chen B."/>
            <person name="Wang J.Y."/>
            <person name="Zheng P.J."/>
            <person name="Li K.L."/>
            <person name="Liang Y.M."/>
            <person name="Chen X.F."/>
            <person name="Zhang C."/>
            <person name="Zhao X."/>
            <person name="He X."/>
            <person name="Zhang G.Q."/>
            <person name="Liu Z.J."/>
            <person name="Xu Q."/>
        </authorList>
    </citation>
    <scope>NUCLEOTIDE SEQUENCE [LARGE SCALE GENOMIC DNA]</scope>
    <source>
        <strain evidence="2">GZMU011</strain>
    </source>
</reference>
<evidence type="ECO:0000313" key="2">
    <source>
        <dbReference type="EMBL" id="KAL0906060.1"/>
    </source>
</evidence>
<dbReference type="PANTHER" id="PTHR48258:SF15">
    <property type="entry name" value="OS02G0543900 PROTEIN"/>
    <property type="match status" value="1"/>
</dbReference>
<evidence type="ECO:0000259" key="1">
    <source>
        <dbReference type="Pfam" id="PF13952"/>
    </source>
</evidence>
<sequence length="109" mass="12536">MSSDIVIILKVSSTNDLEISEEIRAFAKGPNKIANRYKGLLINSYIFHIKERDEDKKTQNFGVVILFKCDWANTSSAGIKQNEFDYTLVNFSRLIHTGQKIQDDPFVFF</sequence>
<name>A0ABD0U248_DENTH</name>
<dbReference type="Pfam" id="PF13952">
    <property type="entry name" value="DUF4216"/>
    <property type="match status" value="1"/>
</dbReference>
<accession>A0ABD0U248</accession>
<dbReference type="AlphaFoldDB" id="A0ABD0U248"/>
<organism evidence="2 3">
    <name type="scientific">Dendrobium thyrsiflorum</name>
    <name type="common">Pinecone-like raceme dendrobium</name>
    <name type="synonym">Orchid</name>
    <dbReference type="NCBI Taxonomy" id="117978"/>
    <lineage>
        <taxon>Eukaryota</taxon>
        <taxon>Viridiplantae</taxon>
        <taxon>Streptophyta</taxon>
        <taxon>Embryophyta</taxon>
        <taxon>Tracheophyta</taxon>
        <taxon>Spermatophyta</taxon>
        <taxon>Magnoliopsida</taxon>
        <taxon>Liliopsida</taxon>
        <taxon>Asparagales</taxon>
        <taxon>Orchidaceae</taxon>
        <taxon>Epidendroideae</taxon>
        <taxon>Malaxideae</taxon>
        <taxon>Dendrobiinae</taxon>
        <taxon>Dendrobium</taxon>
    </lineage>
</organism>
<proteinExistence type="predicted"/>
<dbReference type="InterPro" id="IPR025312">
    <property type="entry name" value="DUF4216"/>
</dbReference>
<protein>
    <recommendedName>
        <fullName evidence="1">DUF4216 domain-containing protein</fullName>
    </recommendedName>
</protein>
<keyword evidence="3" id="KW-1185">Reference proteome</keyword>
<evidence type="ECO:0000313" key="3">
    <source>
        <dbReference type="Proteomes" id="UP001552299"/>
    </source>
</evidence>
<feature type="domain" description="DUF4216" evidence="1">
    <location>
        <begin position="63"/>
        <end position="107"/>
    </location>
</feature>
<dbReference type="EMBL" id="JANQDX010000018">
    <property type="protein sequence ID" value="KAL0906060.1"/>
    <property type="molecule type" value="Genomic_DNA"/>
</dbReference>
<dbReference type="PANTHER" id="PTHR48258">
    <property type="entry name" value="DUF4218 DOMAIN-CONTAINING PROTEIN-RELATED"/>
    <property type="match status" value="1"/>
</dbReference>
<dbReference type="Proteomes" id="UP001552299">
    <property type="component" value="Unassembled WGS sequence"/>
</dbReference>